<feature type="active site" description="Proton donor/acceptor" evidence="3">
    <location>
        <position position="297"/>
    </location>
</feature>
<dbReference type="Gene3D" id="3.40.630.10">
    <property type="entry name" value="Zn peptidases"/>
    <property type="match status" value="1"/>
</dbReference>
<evidence type="ECO:0000256" key="1">
    <source>
        <dbReference type="ARBA" id="ARBA00001947"/>
    </source>
</evidence>
<organism evidence="6 7">
    <name type="scientific">Pseudoxanthomonas winnipegensis</name>
    <dbReference type="NCBI Taxonomy" id="2480810"/>
    <lineage>
        <taxon>Bacteria</taxon>
        <taxon>Pseudomonadati</taxon>
        <taxon>Pseudomonadota</taxon>
        <taxon>Gammaproteobacteria</taxon>
        <taxon>Lysobacterales</taxon>
        <taxon>Lysobacteraceae</taxon>
        <taxon>Pseudoxanthomonas</taxon>
    </lineage>
</organism>
<gene>
    <name evidence="6" type="ORF">EA658_05955</name>
</gene>
<evidence type="ECO:0000256" key="2">
    <source>
        <dbReference type="ARBA" id="ARBA00005988"/>
    </source>
</evidence>
<protein>
    <submittedName>
        <fullName evidence="6">Peptidase M14</fullName>
    </submittedName>
</protein>
<dbReference type="SUPFAM" id="SSF53187">
    <property type="entry name" value="Zn-dependent exopeptidases"/>
    <property type="match status" value="1"/>
</dbReference>
<feature type="chain" id="PRO_5046524598" evidence="4">
    <location>
        <begin position="22"/>
        <end position="590"/>
    </location>
</feature>
<comment type="caution">
    <text evidence="6">The sequence shown here is derived from an EMBL/GenBank/DDBJ whole genome shotgun (WGS) entry which is preliminary data.</text>
</comment>
<comment type="similarity">
    <text evidence="2 3">Belongs to the peptidase M14 family.</text>
</comment>
<comment type="cofactor">
    <cofactor evidence="1">
        <name>Zn(2+)</name>
        <dbReference type="ChEBI" id="CHEBI:29105"/>
    </cofactor>
</comment>
<keyword evidence="4" id="KW-0732">Signal</keyword>
<dbReference type="Pfam" id="PF00246">
    <property type="entry name" value="Peptidase_M14"/>
    <property type="match status" value="1"/>
</dbReference>
<dbReference type="SMART" id="SM00631">
    <property type="entry name" value="Zn_pept"/>
    <property type="match status" value="1"/>
</dbReference>
<evidence type="ECO:0000313" key="7">
    <source>
        <dbReference type="Proteomes" id="UP000293089"/>
    </source>
</evidence>
<dbReference type="PROSITE" id="PS52035">
    <property type="entry name" value="PEPTIDASE_M14"/>
    <property type="match status" value="1"/>
</dbReference>
<dbReference type="RefSeq" id="WP_130531372.1">
    <property type="nucleotide sequence ID" value="NZ_SHMD01000004.1"/>
</dbReference>
<evidence type="ECO:0000256" key="3">
    <source>
        <dbReference type="PROSITE-ProRule" id="PRU01379"/>
    </source>
</evidence>
<dbReference type="InterPro" id="IPR000834">
    <property type="entry name" value="Peptidase_M14"/>
</dbReference>
<evidence type="ECO:0000313" key="6">
    <source>
        <dbReference type="EMBL" id="TAA20501.1"/>
    </source>
</evidence>
<evidence type="ECO:0000259" key="5">
    <source>
        <dbReference type="PROSITE" id="PS52035"/>
    </source>
</evidence>
<feature type="domain" description="Peptidase M14" evidence="5">
    <location>
        <begin position="39"/>
        <end position="322"/>
    </location>
</feature>
<evidence type="ECO:0000256" key="4">
    <source>
        <dbReference type="SAM" id="SignalP"/>
    </source>
</evidence>
<feature type="signal peptide" evidence="4">
    <location>
        <begin position="1"/>
        <end position="21"/>
    </location>
</feature>
<sequence>MRLRPALLACLLLSPLAPVAAAPGDATLVSASEASGFTRTGRYEEVGRLCAAFAARWPQAVRCFDFGTTPEGRPLHAMAISTSGALDPAAARARGLPVVLIQGGIHPGEIDGKDAGFLVARQLLEGKRAKGTLDKVVWLFVPVFNADGHERFGPWNRPNQRGPEEMGFRATAQNLNLNRDYMKADAPEMQAMLALVDAWDPLIAMDLHVTDGAKFRHDISVQVEPSHEGDATLQRDGQALRAAMIAQLDRQGSHALPFYPSLAETDNPAAGFADAIYPPRFSHGYFQLRNRFGVLVETHSWLRYPQRVAITGNAIVAVLQQAAAHGAAWRGDTAAADEAATRLGGQPQVLDWKANDTPRMIDFLGYAYTRTPSEVSGGLMTRYDEATPQVWHIPLRDTMEPAVTTTAPRAGYLVPVAWAPMVEPRLRAHGLQYRRLDTPLDALAQAYRATRIEFDKTSTEGHQRLKLAGAWADESAQLPAGSLFVPIAQPRARLVVALLDPDAPDSLLQWGLFNAAFERKEYMESYVAEDVARQMLRDPQVKAAFEQRLKDDPAFAASPRARLEFFARRHPSWDTRYGLYLVLRTDQTPR</sequence>
<name>A0ABY1WF40_9GAMM</name>
<dbReference type="Proteomes" id="UP000293089">
    <property type="component" value="Unassembled WGS sequence"/>
</dbReference>
<dbReference type="EMBL" id="SHME01000002">
    <property type="protein sequence ID" value="TAA20501.1"/>
    <property type="molecule type" value="Genomic_DNA"/>
</dbReference>
<reference evidence="6 7" key="1">
    <citation type="submission" date="2019-02" db="EMBL/GenBank/DDBJ databases">
        <title>WGS of Pseudoxanthomonas species novum from clinical isolates.</title>
        <authorList>
            <person name="Bernier A.-M."/>
            <person name="Bernard K."/>
            <person name="Vachon A."/>
        </authorList>
    </citation>
    <scope>NUCLEOTIDE SEQUENCE [LARGE SCALE GENOMIC DNA]</scope>
    <source>
        <strain evidence="7">NML 170316</strain>
    </source>
</reference>
<proteinExistence type="inferred from homology"/>
<dbReference type="PANTHER" id="PTHR11705:SF145">
    <property type="entry name" value="PEPTIDASE M14 CARBOXYPEPTIDASE A DOMAIN-CONTAINING PROTEIN"/>
    <property type="match status" value="1"/>
</dbReference>
<keyword evidence="7" id="KW-1185">Reference proteome</keyword>
<dbReference type="PANTHER" id="PTHR11705">
    <property type="entry name" value="PROTEASE FAMILY M14 CARBOXYPEPTIDASE A,B"/>
    <property type="match status" value="1"/>
</dbReference>
<accession>A0ABY1WF40</accession>